<evidence type="ECO:0000313" key="2">
    <source>
        <dbReference type="Proteomes" id="UP001212841"/>
    </source>
</evidence>
<dbReference type="Proteomes" id="UP001212841">
    <property type="component" value="Unassembled WGS sequence"/>
</dbReference>
<evidence type="ECO:0000313" key="1">
    <source>
        <dbReference type="EMBL" id="KAJ3053552.1"/>
    </source>
</evidence>
<reference evidence="1" key="1">
    <citation type="submission" date="2020-05" db="EMBL/GenBank/DDBJ databases">
        <title>Phylogenomic resolution of chytrid fungi.</title>
        <authorList>
            <person name="Stajich J.E."/>
            <person name="Amses K."/>
            <person name="Simmons R."/>
            <person name="Seto K."/>
            <person name="Myers J."/>
            <person name="Bonds A."/>
            <person name="Quandt C.A."/>
            <person name="Barry K."/>
            <person name="Liu P."/>
            <person name="Grigoriev I."/>
            <person name="Longcore J.E."/>
            <person name="James T.Y."/>
        </authorList>
    </citation>
    <scope>NUCLEOTIDE SEQUENCE</scope>
    <source>
        <strain evidence="1">JEL0318</strain>
    </source>
</reference>
<organism evidence="1 2">
    <name type="scientific">Rhizophlyctis rosea</name>
    <dbReference type="NCBI Taxonomy" id="64517"/>
    <lineage>
        <taxon>Eukaryota</taxon>
        <taxon>Fungi</taxon>
        <taxon>Fungi incertae sedis</taxon>
        <taxon>Chytridiomycota</taxon>
        <taxon>Chytridiomycota incertae sedis</taxon>
        <taxon>Chytridiomycetes</taxon>
        <taxon>Rhizophlyctidales</taxon>
        <taxon>Rhizophlyctidaceae</taxon>
        <taxon>Rhizophlyctis</taxon>
    </lineage>
</organism>
<accession>A0AAD5SHI4</accession>
<dbReference type="EMBL" id="JADGJD010000199">
    <property type="protein sequence ID" value="KAJ3053552.1"/>
    <property type="molecule type" value="Genomic_DNA"/>
</dbReference>
<gene>
    <name evidence="1" type="ORF">HK097_003981</name>
</gene>
<protein>
    <submittedName>
        <fullName evidence="1">Uncharacterized protein</fullName>
    </submittedName>
</protein>
<keyword evidence="2" id="KW-1185">Reference proteome</keyword>
<proteinExistence type="predicted"/>
<comment type="caution">
    <text evidence="1">The sequence shown here is derived from an EMBL/GenBank/DDBJ whole genome shotgun (WGS) entry which is preliminary data.</text>
</comment>
<name>A0AAD5SHI4_9FUNG</name>
<dbReference type="AlphaFoldDB" id="A0AAD5SHI4"/>
<sequence length="154" mass="16886">MTISYNDIETLKCQSGPDVCNMGCVDLEDFGSLLVGITSDNSLIGLFGRNRHRGIPYPPDLSHQWLQACQKTRWYQTVANDMGVRVQFLSIRGASPHAPVGGEDLRLLVDSRQCALGTIGFGMCVVETEEGVFVLKPKESKEIDNTDKGLIPVS</sequence>